<dbReference type="PATRIC" id="fig|1300347.3.peg.2232"/>
<keyword evidence="1" id="KW-0812">Transmembrane</keyword>
<feature type="transmembrane region" description="Helical" evidence="1">
    <location>
        <begin position="101"/>
        <end position="122"/>
    </location>
</feature>
<keyword evidence="1" id="KW-1133">Transmembrane helix</keyword>
<dbReference type="KEGG" id="ndk:I601_2237"/>
<keyword evidence="3" id="KW-1185">Reference proteome</keyword>
<evidence type="ECO:0000313" key="3">
    <source>
        <dbReference type="Proteomes" id="UP000077868"/>
    </source>
</evidence>
<feature type="transmembrane region" description="Helical" evidence="1">
    <location>
        <begin position="128"/>
        <end position="145"/>
    </location>
</feature>
<dbReference type="AlphaFoldDB" id="A0A1A9GLW9"/>
<reference evidence="2 3" key="1">
    <citation type="submission" date="2016-03" db="EMBL/GenBank/DDBJ databases">
        <title>Complete genome sequence of a soil Actinobacterium, Nocardioides dokdonensis FR1436.</title>
        <authorList>
            <person name="Kwon S.-K."/>
            <person name="Kim K."/>
            <person name="Kim J.F."/>
        </authorList>
    </citation>
    <scope>NUCLEOTIDE SEQUENCE [LARGE SCALE GENOMIC DNA]</scope>
    <source>
        <strain evidence="2 3">FR1436</strain>
    </source>
</reference>
<name>A0A1A9GLW9_9ACTN</name>
<feature type="transmembrane region" description="Helical" evidence="1">
    <location>
        <begin position="31"/>
        <end position="50"/>
    </location>
</feature>
<dbReference type="RefSeq" id="WP_157520070.1">
    <property type="nucleotide sequence ID" value="NZ_CP015079.1"/>
</dbReference>
<sequence length="170" mass="17760">MVYLSPVNDSPSGPTPSNETKIPWWAHEAAFALYGGVSGACAGGWAFFWADDEITTTAGFIKAYPFIGSLIVIAVSVDRIVRGLSDDGEQKRAYERLRSSVPLAMAGFAGAFALVALLDAASGLKLEWLVVLGVVAPLVALAVAVNKLSSRLQAQAPTADSLDAEPHVSG</sequence>
<dbReference type="EMBL" id="CP015079">
    <property type="protein sequence ID" value="ANH38662.1"/>
    <property type="molecule type" value="Genomic_DNA"/>
</dbReference>
<evidence type="ECO:0000313" key="2">
    <source>
        <dbReference type="EMBL" id="ANH38662.1"/>
    </source>
</evidence>
<proteinExistence type="predicted"/>
<feature type="transmembrane region" description="Helical" evidence="1">
    <location>
        <begin position="62"/>
        <end position="81"/>
    </location>
</feature>
<organism evidence="2 3">
    <name type="scientific">Nocardioides dokdonensis FR1436</name>
    <dbReference type="NCBI Taxonomy" id="1300347"/>
    <lineage>
        <taxon>Bacteria</taxon>
        <taxon>Bacillati</taxon>
        <taxon>Actinomycetota</taxon>
        <taxon>Actinomycetes</taxon>
        <taxon>Propionibacteriales</taxon>
        <taxon>Nocardioidaceae</taxon>
        <taxon>Nocardioides</taxon>
    </lineage>
</organism>
<dbReference type="Proteomes" id="UP000077868">
    <property type="component" value="Chromosome"/>
</dbReference>
<protein>
    <submittedName>
        <fullName evidence="2">Uncharacterized protein</fullName>
    </submittedName>
</protein>
<accession>A0A1A9GLW9</accession>
<keyword evidence="1" id="KW-0472">Membrane</keyword>
<evidence type="ECO:0000256" key="1">
    <source>
        <dbReference type="SAM" id="Phobius"/>
    </source>
</evidence>
<gene>
    <name evidence="2" type="ORF">I601_2237</name>
</gene>